<dbReference type="InterPro" id="IPR050256">
    <property type="entry name" value="Glycosyltransferase_2"/>
</dbReference>
<evidence type="ECO:0000256" key="7">
    <source>
        <dbReference type="ARBA" id="ARBA00023136"/>
    </source>
</evidence>
<evidence type="ECO:0000256" key="2">
    <source>
        <dbReference type="ARBA" id="ARBA00022676"/>
    </source>
</evidence>
<keyword evidence="4" id="KW-0812">Transmembrane</keyword>
<dbReference type="SUPFAM" id="SSF53448">
    <property type="entry name" value="Nucleotide-diphospho-sugar transferases"/>
    <property type="match status" value="1"/>
</dbReference>
<evidence type="ECO:0000259" key="9">
    <source>
        <dbReference type="Pfam" id="PF00535"/>
    </source>
</evidence>
<evidence type="ECO:0000256" key="5">
    <source>
        <dbReference type="ARBA" id="ARBA00022985"/>
    </source>
</evidence>
<dbReference type="Gene3D" id="3.90.550.10">
    <property type="entry name" value="Spore Coat Polysaccharide Biosynthesis Protein SpsA, Chain A"/>
    <property type="match status" value="1"/>
</dbReference>
<keyword evidence="5" id="KW-0448">Lipopolysaccharide biosynthesis</keyword>
<dbReference type="FunFam" id="3.90.550.10:FF:000170">
    <property type="entry name" value="Dolichol-phosphate mannosyltransferase"/>
    <property type="match status" value="1"/>
</dbReference>
<dbReference type="InterPro" id="IPR001173">
    <property type="entry name" value="Glyco_trans_2-like"/>
</dbReference>
<keyword evidence="1" id="KW-1003">Cell membrane</keyword>
<evidence type="ECO:0000256" key="4">
    <source>
        <dbReference type="ARBA" id="ARBA00022692"/>
    </source>
</evidence>
<evidence type="ECO:0000313" key="11">
    <source>
        <dbReference type="Proteomes" id="UP000182373"/>
    </source>
</evidence>
<accession>A0AAC9K7F5</accession>
<protein>
    <submittedName>
        <fullName evidence="10">Glycosyl transferase family protein</fullName>
    </submittedName>
</protein>
<feature type="region of interest" description="Disordered" evidence="8">
    <location>
        <begin position="1"/>
        <end position="21"/>
    </location>
</feature>
<proteinExistence type="predicted"/>
<dbReference type="Pfam" id="PF00535">
    <property type="entry name" value="Glycos_transf_2"/>
    <property type="match status" value="1"/>
</dbReference>
<name>A0AAC9K7F5_9PROT</name>
<dbReference type="EMBL" id="CP018191">
    <property type="protein sequence ID" value="APH54751.1"/>
    <property type="molecule type" value="Genomic_DNA"/>
</dbReference>
<dbReference type="PANTHER" id="PTHR48090:SF3">
    <property type="entry name" value="UNDECAPRENYL-PHOSPHATE 4-DEOXY-4-FORMAMIDO-L-ARABINOSE TRANSFERASE"/>
    <property type="match status" value="1"/>
</dbReference>
<feature type="domain" description="Glycosyltransferase 2-like" evidence="9">
    <location>
        <begin position="49"/>
        <end position="215"/>
    </location>
</feature>
<dbReference type="InterPro" id="IPR029044">
    <property type="entry name" value="Nucleotide-diphossugar_trans"/>
</dbReference>
<dbReference type="GO" id="GO:0005886">
    <property type="term" value="C:plasma membrane"/>
    <property type="evidence" value="ECO:0007669"/>
    <property type="project" value="TreeGrafter"/>
</dbReference>
<dbReference type="GO" id="GO:0099621">
    <property type="term" value="F:undecaprenyl-phosphate 4-deoxy-4-formamido-L-arabinose transferase activity"/>
    <property type="evidence" value="ECO:0007669"/>
    <property type="project" value="TreeGrafter"/>
</dbReference>
<evidence type="ECO:0000313" key="10">
    <source>
        <dbReference type="EMBL" id="APH54751.1"/>
    </source>
</evidence>
<keyword evidence="6" id="KW-1133">Transmembrane helix</keyword>
<organism evidence="10 11">
    <name type="scientific">Granulibacter bethesdensis</name>
    <dbReference type="NCBI Taxonomy" id="364410"/>
    <lineage>
        <taxon>Bacteria</taxon>
        <taxon>Pseudomonadati</taxon>
        <taxon>Pseudomonadota</taxon>
        <taxon>Alphaproteobacteria</taxon>
        <taxon>Acetobacterales</taxon>
        <taxon>Acetobacteraceae</taxon>
        <taxon>Granulibacter</taxon>
    </lineage>
</organism>
<keyword evidence="3 10" id="KW-0808">Transferase</keyword>
<evidence type="ECO:0000256" key="3">
    <source>
        <dbReference type="ARBA" id="ARBA00022679"/>
    </source>
</evidence>
<dbReference type="AlphaFoldDB" id="A0AAC9K7F5"/>
<sequence length="288" mass="31604">MVVPASSCSTGSTAPASTGSPCRLPGHSGWRYPFCSGNQAMSVSPPLVSIVIAALNEEATIDKVCDELIDTLDGFIPFEVVVVDDGSTDQTPIRLSMLRTRHSALRVIRHPQRCGKTAALFTGVEAAKGSWIVTMDGDGQNDPRDVPAMIAALRSEGNRSRTGKAPLVAGIRRNRIDTQSRRHASRLANGIRARLLRDDCPDTGCGVKAFRREDFLRMPAFEGMHRFMPALFRSYGHAVVLQTINDRARLAGQSKYTNFGRLVVGIRDTLGVMWLRNRIRLSQDSREV</sequence>
<dbReference type="PANTHER" id="PTHR48090">
    <property type="entry name" value="UNDECAPRENYL-PHOSPHATE 4-DEOXY-4-FORMAMIDO-L-ARABINOSE TRANSFERASE-RELATED"/>
    <property type="match status" value="1"/>
</dbReference>
<dbReference type="Proteomes" id="UP000182373">
    <property type="component" value="Chromosome"/>
</dbReference>
<evidence type="ECO:0000256" key="6">
    <source>
        <dbReference type="ARBA" id="ARBA00022989"/>
    </source>
</evidence>
<dbReference type="CDD" id="cd04179">
    <property type="entry name" value="DPM_DPG-synthase_like"/>
    <property type="match status" value="1"/>
</dbReference>
<keyword evidence="7" id="KW-0472">Membrane</keyword>
<reference evidence="11" key="1">
    <citation type="submission" date="2016-11" db="EMBL/GenBank/DDBJ databases">
        <title>Comparative genomic and phenotypic analysis of Granulibacter bethesdensis clinical isolates from patients with chronic granulomatous disease.</title>
        <authorList>
            <person name="Zarember K.A."/>
            <person name="Porcella S.F."/>
            <person name="Chu J."/>
            <person name="Ding L."/>
            <person name="Dahlstrom E."/>
            <person name="Barbian K."/>
            <person name="Martens C."/>
            <person name="Sykora L."/>
            <person name="Kramer S."/>
            <person name="Pettinato A.M."/>
            <person name="Hong H."/>
            <person name="Wald G."/>
            <person name="Berg L.J."/>
            <person name="Rogge L.S."/>
            <person name="Greenberg D.E."/>
            <person name="Falcone E.L."/>
            <person name="Neves J.F."/>
            <person name="Simoes M.J."/>
            <person name="Casal M."/>
            <person name="Rodriguez-Lopez F.C."/>
            <person name="Zelazny A."/>
            <person name="Gallin J.I."/>
            <person name="Holland S.M."/>
        </authorList>
    </citation>
    <scope>NUCLEOTIDE SEQUENCE [LARGE SCALE GENOMIC DNA]</scope>
    <source>
        <strain evidence="11">NIH9.1</strain>
    </source>
</reference>
<evidence type="ECO:0000256" key="8">
    <source>
        <dbReference type="SAM" id="MobiDB-lite"/>
    </source>
</evidence>
<dbReference type="GO" id="GO:0009103">
    <property type="term" value="P:lipopolysaccharide biosynthetic process"/>
    <property type="evidence" value="ECO:0007669"/>
    <property type="project" value="UniProtKB-KW"/>
</dbReference>
<evidence type="ECO:0000256" key="1">
    <source>
        <dbReference type="ARBA" id="ARBA00022475"/>
    </source>
</evidence>
<keyword evidence="2" id="KW-0328">Glycosyltransferase</keyword>
<gene>
    <name evidence="10" type="ORF">GbCGDNIH9_1450</name>
</gene>